<gene>
    <name evidence="3" type="ORF">OIH86_21990</name>
</gene>
<feature type="domain" description="PilZ" evidence="1">
    <location>
        <begin position="96"/>
        <end position="205"/>
    </location>
</feature>
<organism evidence="3 4">
    <name type="scientific">Metabacillus halosaccharovorans</name>
    <dbReference type="NCBI Taxonomy" id="930124"/>
    <lineage>
        <taxon>Bacteria</taxon>
        <taxon>Bacillati</taxon>
        <taxon>Bacillota</taxon>
        <taxon>Bacilli</taxon>
        <taxon>Bacillales</taxon>
        <taxon>Bacillaceae</taxon>
        <taxon>Metabacillus</taxon>
    </lineage>
</organism>
<keyword evidence="3" id="KW-0966">Cell projection</keyword>
<name>A0ABT3DMN1_9BACI</name>
<dbReference type="Pfam" id="PF12945">
    <property type="entry name" value="PilZNR"/>
    <property type="match status" value="1"/>
</dbReference>
<proteinExistence type="predicted"/>
<evidence type="ECO:0000313" key="4">
    <source>
        <dbReference type="Proteomes" id="UP001526147"/>
    </source>
</evidence>
<feature type="domain" description="Type III secretion system flagellar brake protein YcgR PilZN" evidence="2">
    <location>
        <begin position="3"/>
        <end position="87"/>
    </location>
</feature>
<keyword evidence="3" id="KW-0282">Flagellum</keyword>
<comment type="caution">
    <text evidence="3">The sequence shown here is derived from an EMBL/GenBank/DDBJ whole genome shotgun (WGS) entry which is preliminary data.</text>
</comment>
<dbReference type="InterPro" id="IPR009926">
    <property type="entry name" value="T3SS_YcgR_PilZN"/>
</dbReference>
<keyword evidence="4" id="KW-1185">Reference proteome</keyword>
<accession>A0ABT3DMN1</accession>
<dbReference type="Proteomes" id="UP001526147">
    <property type="component" value="Unassembled WGS sequence"/>
</dbReference>
<evidence type="ECO:0000313" key="3">
    <source>
        <dbReference type="EMBL" id="MCV9888325.1"/>
    </source>
</evidence>
<sequence length="219" mass="25251">MLKIGDAITLETKGEKLERLKCKLVERKDNKLFIDYPINLDTGRTAFLIIGTELVASFVTNDNVYRFQTEVTGRTKENIPMISLTYPGDHQLIRIQRRQFVRIDTNLDVAIHPIGNEFQAFTAVTSDISAGGTALLLPRTTNLKKDQEILIWFALPFQKDQMEYISVKGKIIRVIPADHELYVKAPIEFINIDEETRQILLQFCFNQQIQLRRKGLLEE</sequence>
<dbReference type="InterPro" id="IPR009875">
    <property type="entry name" value="PilZ_domain"/>
</dbReference>
<dbReference type="EMBL" id="JAOYEY010000050">
    <property type="protein sequence ID" value="MCV9888325.1"/>
    <property type="molecule type" value="Genomic_DNA"/>
</dbReference>
<dbReference type="Pfam" id="PF07238">
    <property type="entry name" value="PilZ"/>
    <property type="match status" value="1"/>
</dbReference>
<keyword evidence="3" id="KW-0969">Cilium</keyword>
<dbReference type="SUPFAM" id="SSF141371">
    <property type="entry name" value="PilZ domain-like"/>
    <property type="match status" value="1"/>
</dbReference>
<reference evidence="3 4" key="1">
    <citation type="submission" date="2022-10" db="EMBL/GenBank/DDBJ databases">
        <title>Draft genome assembly of moderately radiation resistant bacterium Metabacillus halosaccharovorans.</title>
        <authorList>
            <person name="Pal S."/>
            <person name="Gopinathan A."/>
        </authorList>
    </citation>
    <scope>NUCLEOTIDE SEQUENCE [LARGE SCALE GENOMIC DNA]</scope>
    <source>
        <strain evidence="3 4">VITHBRA001</strain>
    </source>
</reference>
<evidence type="ECO:0000259" key="1">
    <source>
        <dbReference type="Pfam" id="PF07238"/>
    </source>
</evidence>
<protein>
    <submittedName>
        <fullName evidence="3">Flagellar brake domain-containing protein</fullName>
    </submittedName>
</protein>
<dbReference type="RefSeq" id="WP_264144444.1">
    <property type="nucleotide sequence ID" value="NZ_JAOYEY010000050.1"/>
</dbReference>
<dbReference type="Gene3D" id="2.40.10.220">
    <property type="entry name" value="predicted glycosyltransferase like domains"/>
    <property type="match status" value="1"/>
</dbReference>
<evidence type="ECO:0000259" key="2">
    <source>
        <dbReference type="Pfam" id="PF12945"/>
    </source>
</evidence>